<keyword evidence="1" id="KW-0238">DNA-binding</keyword>
<evidence type="ECO:0000313" key="2">
    <source>
        <dbReference type="EMBL" id="SPZ88380.1"/>
    </source>
</evidence>
<protein>
    <submittedName>
        <fullName evidence="2">Integrase for prophage CP-933U</fullName>
    </submittedName>
</protein>
<evidence type="ECO:0000313" key="3">
    <source>
        <dbReference type="Proteomes" id="UP000251799"/>
    </source>
</evidence>
<dbReference type="SUPFAM" id="SSF56349">
    <property type="entry name" value="DNA breaking-rejoining enzymes"/>
    <property type="match status" value="1"/>
</dbReference>
<gene>
    <name evidence="2" type="ORF">NCTC8576_04555</name>
</gene>
<name>A0A2X2LGE4_SHIBO</name>
<evidence type="ECO:0000256" key="1">
    <source>
        <dbReference type="ARBA" id="ARBA00023125"/>
    </source>
</evidence>
<dbReference type="InterPro" id="IPR011010">
    <property type="entry name" value="DNA_brk_join_enz"/>
</dbReference>
<proteinExistence type="predicted"/>
<reference evidence="2 3" key="1">
    <citation type="submission" date="2018-06" db="EMBL/GenBank/DDBJ databases">
        <authorList>
            <consortium name="Pathogen Informatics"/>
            <person name="Doyle S."/>
        </authorList>
    </citation>
    <scope>NUCLEOTIDE SEQUENCE [LARGE SCALE GENOMIC DNA]</scope>
    <source>
        <strain evidence="2 3">NCTC8576</strain>
    </source>
</reference>
<dbReference type="Proteomes" id="UP000251799">
    <property type="component" value="Unassembled WGS sequence"/>
</dbReference>
<organism evidence="2 3">
    <name type="scientific">Shigella boydii</name>
    <dbReference type="NCBI Taxonomy" id="621"/>
    <lineage>
        <taxon>Bacteria</taxon>
        <taxon>Pseudomonadati</taxon>
        <taxon>Pseudomonadota</taxon>
        <taxon>Gammaproteobacteria</taxon>
        <taxon>Enterobacterales</taxon>
        <taxon>Enterobacteriaceae</taxon>
        <taxon>Shigella</taxon>
    </lineage>
</organism>
<dbReference type="Gene3D" id="1.10.150.130">
    <property type="match status" value="1"/>
</dbReference>
<dbReference type="GO" id="GO:0003677">
    <property type="term" value="F:DNA binding"/>
    <property type="evidence" value="ECO:0007669"/>
    <property type="project" value="UniProtKB-KW"/>
</dbReference>
<dbReference type="AlphaFoldDB" id="A0A2X2LGE4"/>
<dbReference type="EMBL" id="UAUR01000007">
    <property type="protein sequence ID" value="SPZ88380.1"/>
    <property type="molecule type" value="Genomic_DNA"/>
</dbReference>
<accession>A0A2X2LGE4</accession>
<dbReference type="InterPro" id="IPR010998">
    <property type="entry name" value="Integrase_recombinase_N"/>
</dbReference>
<sequence length="123" mass="14187">MPFYFRKECPLNSGYLREQSKTQANHEKSSMSRVYSWGYERGYVKANPCAGVSKFKAKNRERYVTDKEYQAVLSVAPLPVFIAMEIAYLCAARVSDVGNDSNLLIVFYVQIMPDDLVMQLHRF</sequence>